<keyword evidence="4" id="KW-0808">Transferase</keyword>
<dbReference type="Pfam" id="PF00069">
    <property type="entry name" value="Pkinase"/>
    <property type="match status" value="1"/>
</dbReference>
<dbReference type="PROSITE" id="PS00107">
    <property type="entry name" value="PROTEIN_KINASE_ATP"/>
    <property type="match status" value="1"/>
</dbReference>
<dbReference type="InterPro" id="IPR017441">
    <property type="entry name" value="Protein_kinase_ATP_BS"/>
</dbReference>
<dbReference type="Proteomes" id="UP001470230">
    <property type="component" value="Unassembled WGS sequence"/>
</dbReference>
<evidence type="ECO:0000256" key="1">
    <source>
        <dbReference type="ARBA" id="ARBA00022741"/>
    </source>
</evidence>
<feature type="domain" description="Protein kinase" evidence="5">
    <location>
        <begin position="21"/>
        <end position="273"/>
    </location>
</feature>
<dbReference type="InterPro" id="IPR011009">
    <property type="entry name" value="Kinase-like_dom_sf"/>
</dbReference>
<comment type="caution">
    <text evidence="6">The sequence shown here is derived from an EMBL/GenBank/DDBJ whole genome shotgun (WGS) entry which is preliminary data.</text>
</comment>
<proteinExistence type="inferred from homology"/>
<keyword evidence="4" id="KW-0418">Kinase</keyword>
<accession>A0ABR2GZ62</accession>
<name>A0ABR2GZ62_9EUKA</name>
<evidence type="ECO:0000313" key="6">
    <source>
        <dbReference type="EMBL" id="KAK8839200.1"/>
    </source>
</evidence>
<dbReference type="Gene3D" id="1.10.510.10">
    <property type="entry name" value="Transferase(Phosphotransferase) domain 1"/>
    <property type="match status" value="1"/>
</dbReference>
<evidence type="ECO:0000256" key="2">
    <source>
        <dbReference type="ARBA" id="ARBA00022840"/>
    </source>
</evidence>
<dbReference type="PROSITE" id="PS50011">
    <property type="entry name" value="PROTEIN_KINASE_DOM"/>
    <property type="match status" value="1"/>
</dbReference>
<gene>
    <name evidence="6" type="ORF">M9Y10_032129</name>
</gene>
<feature type="binding site" evidence="3">
    <location>
        <position position="50"/>
    </location>
    <ligand>
        <name>ATP</name>
        <dbReference type="ChEBI" id="CHEBI:30616"/>
    </ligand>
</feature>
<protein>
    <recommendedName>
        <fullName evidence="5">Protein kinase domain-containing protein</fullName>
    </recommendedName>
</protein>
<evidence type="ECO:0000256" key="3">
    <source>
        <dbReference type="PROSITE-ProRule" id="PRU10141"/>
    </source>
</evidence>
<sequence length="295" mass="34441">MIKAKTLNGYLISIPKYIRNYKCLKVLGCGCTSIVVLTEDQNTKQKWAAKVISIEDIKSRKLLHSIEKEIAILQELDHPNIIKMREFFEIEKEYIVIIMEYCERGDLLTLTTRKKLKDEKIIKKIIFGFLDAIKYLHSRYISHGDIKTDNILITEANIPKICDFGFCRTTYVAGNESKYGTLFYVAPELFEKGEFDPFKTDIYAIGITLYTIFELHYPFKNGDDREIVKQIKNSDLWFEFNKSLKLEKVIKKCTDKEPSNRPTIEELINCDYLNADENKGMMKNNYLVNSIKSNY</sequence>
<keyword evidence="1 3" id="KW-0547">Nucleotide-binding</keyword>
<dbReference type="PANTHER" id="PTHR24362">
    <property type="entry name" value="SERINE/THREONINE-PROTEIN KINASE NEK"/>
    <property type="match status" value="1"/>
</dbReference>
<dbReference type="SUPFAM" id="SSF56112">
    <property type="entry name" value="Protein kinase-like (PK-like)"/>
    <property type="match status" value="1"/>
</dbReference>
<dbReference type="EMBL" id="JAPFFF010000052">
    <property type="protein sequence ID" value="KAK8839200.1"/>
    <property type="molecule type" value="Genomic_DNA"/>
</dbReference>
<evidence type="ECO:0000313" key="7">
    <source>
        <dbReference type="Proteomes" id="UP001470230"/>
    </source>
</evidence>
<keyword evidence="2 3" id="KW-0067">ATP-binding</keyword>
<dbReference type="PANTHER" id="PTHR24362:SF309">
    <property type="entry name" value="PROTEIN KINASE DOMAIN-CONTAINING PROTEIN"/>
    <property type="match status" value="1"/>
</dbReference>
<keyword evidence="4" id="KW-0723">Serine/threonine-protein kinase</keyword>
<evidence type="ECO:0000256" key="4">
    <source>
        <dbReference type="RuleBase" id="RU000304"/>
    </source>
</evidence>
<dbReference type="InterPro" id="IPR008271">
    <property type="entry name" value="Ser/Thr_kinase_AS"/>
</dbReference>
<dbReference type="PROSITE" id="PS00108">
    <property type="entry name" value="PROTEIN_KINASE_ST"/>
    <property type="match status" value="1"/>
</dbReference>
<reference evidence="6 7" key="1">
    <citation type="submission" date="2024-04" db="EMBL/GenBank/DDBJ databases">
        <title>Tritrichomonas musculus Genome.</title>
        <authorList>
            <person name="Alves-Ferreira E."/>
            <person name="Grigg M."/>
            <person name="Lorenzi H."/>
            <person name="Galac M."/>
        </authorList>
    </citation>
    <scope>NUCLEOTIDE SEQUENCE [LARGE SCALE GENOMIC DNA]</scope>
    <source>
        <strain evidence="6 7">EAF2021</strain>
    </source>
</reference>
<dbReference type="InterPro" id="IPR000719">
    <property type="entry name" value="Prot_kinase_dom"/>
</dbReference>
<keyword evidence="7" id="KW-1185">Reference proteome</keyword>
<comment type="similarity">
    <text evidence="4">Belongs to the protein kinase superfamily.</text>
</comment>
<organism evidence="6 7">
    <name type="scientific">Tritrichomonas musculus</name>
    <dbReference type="NCBI Taxonomy" id="1915356"/>
    <lineage>
        <taxon>Eukaryota</taxon>
        <taxon>Metamonada</taxon>
        <taxon>Parabasalia</taxon>
        <taxon>Tritrichomonadida</taxon>
        <taxon>Tritrichomonadidae</taxon>
        <taxon>Tritrichomonas</taxon>
    </lineage>
</organism>
<dbReference type="SMART" id="SM00220">
    <property type="entry name" value="S_TKc"/>
    <property type="match status" value="1"/>
</dbReference>
<evidence type="ECO:0000259" key="5">
    <source>
        <dbReference type="PROSITE" id="PS50011"/>
    </source>
</evidence>